<organism evidence="3 4">
    <name type="scientific">Thomasclavelia cocleata</name>
    <dbReference type="NCBI Taxonomy" id="69824"/>
    <lineage>
        <taxon>Bacteria</taxon>
        <taxon>Bacillati</taxon>
        <taxon>Bacillota</taxon>
        <taxon>Erysipelotrichia</taxon>
        <taxon>Erysipelotrichales</taxon>
        <taxon>Coprobacillaceae</taxon>
        <taxon>Thomasclavelia</taxon>
    </lineage>
</organism>
<keyword evidence="4" id="KW-1185">Reference proteome</keyword>
<reference evidence="2 5" key="3">
    <citation type="journal article" date="2020" name="Microbiome">
        <title>Single-cell genomics of uncultured bacteria reveals dietary fiber responders in the mouse gut microbiota.</title>
        <authorList>
            <person name="Chijiiwa R."/>
            <person name="Hosokawa M."/>
            <person name="Kogawa M."/>
            <person name="Nishikawa Y."/>
            <person name="Ide K."/>
            <person name="Sakanashi C."/>
            <person name="Takahashi K."/>
            <person name="Takeyama H."/>
        </authorList>
    </citation>
    <scope>NUCLEOTIDE SEQUENCE [LARGE SCALE GENOMIC DNA]</scope>
    <source>
        <strain evidence="2">IMSAGC_017</strain>
    </source>
</reference>
<feature type="domain" description="DUF1540" evidence="1">
    <location>
        <begin position="5"/>
        <end position="46"/>
    </location>
</feature>
<evidence type="ECO:0000313" key="3">
    <source>
        <dbReference type="EMBL" id="SET08619.1"/>
    </source>
</evidence>
<protein>
    <recommendedName>
        <fullName evidence="1">DUF1540 domain-containing protein</fullName>
    </recommendedName>
</protein>
<dbReference type="Pfam" id="PF07561">
    <property type="entry name" value="DUF1540"/>
    <property type="match status" value="1"/>
</dbReference>
<dbReference type="RefSeq" id="WP_092351577.1">
    <property type="nucleotide sequence ID" value="NZ_BLMI01000234.1"/>
</dbReference>
<dbReference type="AlphaFoldDB" id="A0A1I0BPR7"/>
<dbReference type="EMBL" id="FOIN01000001">
    <property type="protein sequence ID" value="SET08619.1"/>
    <property type="molecule type" value="Genomic_DNA"/>
</dbReference>
<evidence type="ECO:0000259" key="1">
    <source>
        <dbReference type="Pfam" id="PF07561"/>
    </source>
</evidence>
<dbReference type="InterPro" id="IPR011437">
    <property type="entry name" value="DUF1540"/>
</dbReference>
<sequence>MAKDVCCHVDSCVYNRDCKCDAQEITVCNCKCNEAKDVKETACDTFRCK</sequence>
<dbReference type="EMBL" id="BLMI01000234">
    <property type="protein sequence ID" value="GFI41819.1"/>
    <property type="molecule type" value="Genomic_DNA"/>
</dbReference>
<dbReference type="GeneID" id="78287245"/>
<proteinExistence type="predicted"/>
<reference evidence="4" key="1">
    <citation type="submission" date="2016-10" db="EMBL/GenBank/DDBJ databases">
        <authorList>
            <person name="Varghese N."/>
            <person name="Submissions S."/>
        </authorList>
    </citation>
    <scope>NUCLEOTIDE SEQUENCE [LARGE SCALE GENOMIC DNA]</scope>
    <source>
        <strain evidence="4">DSM 1551</strain>
    </source>
</reference>
<gene>
    <name evidence="2" type="ORF">IMSAGC017_01864</name>
    <name evidence="3" type="ORF">SAMN04489758_101203</name>
</gene>
<evidence type="ECO:0000313" key="4">
    <source>
        <dbReference type="Proteomes" id="UP000198558"/>
    </source>
</evidence>
<dbReference type="OrthoDB" id="1681234at2"/>
<evidence type="ECO:0000313" key="2">
    <source>
        <dbReference type="EMBL" id="GFI41819.1"/>
    </source>
</evidence>
<evidence type="ECO:0000313" key="5">
    <source>
        <dbReference type="Proteomes" id="UP000490821"/>
    </source>
</evidence>
<dbReference type="Proteomes" id="UP000490821">
    <property type="component" value="Unassembled WGS sequence"/>
</dbReference>
<reference evidence="3" key="2">
    <citation type="submission" date="2016-10" db="EMBL/GenBank/DDBJ databases">
        <authorList>
            <person name="de Groot N.N."/>
        </authorList>
    </citation>
    <scope>NUCLEOTIDE SEQUENCE [LARGE SCALE GENOMIC DNA]</scope>
    <source>
        <strain evidence="3">DSM 1551</strain>
    </source>
</reference>
<name>A0A1I0BPR7_9FIRM</name>
<accession>A0A1I0BPR7</accession>
<dbReference type="Proteomes" id="UP000198558">
    <property type="component" value="Unassembled WGS sequence"/>
</dbReference>